<dbReference type="CDD" id="cd07718">
    <property type="entry name" value="RNaseZ_ELAC1_ELAC2-C-term-like_MBL-fold"/>
    <property type="match status" value="1"/>
</dbReference>
<evidence type="ECO:0000256" key="3">
    <source>
        <dbReference type="ARBA" id="ARBA00007823"/>
    </source>
</evidence>
<feature type="domain" description="tRNase Z endonuclease" evidence="12">
    <location>
        <begin position="195"/>
        <end position="257"/>
    </location>
</feature>
<dbReference type="GO" id="GO:1990180">
    <property type="term" value="P:mitochondrial tRNA 3'-end processing"/>
    <property type="evidence" value="ECO:0007669"/>
    <property type="project" value="TreeGrafter"/>
</dbReference>
<evidence type="ECO:0000313" key="13">
    <source>
        <dbReference type="EMBL" id="KAH9844544.1"/>
    </source>
</evidence>
<evidence type="ECO:0000313" key="14">
    <source>
        <dbReference type="Proteomes" id="UP001138500"/>
    </source>
</evidence>
<name>A0A9W7SZK0_9PEZI</name>
<accession>A0A9W7SZK0</accession>
<dbReference type="Proteomes" id="UP001138500">
    <property type="component" value="Unassembled WGS sequence"/>
</dbReference>
<evidence type="ECO:0000256" key="1">
    <source>
        <dbReference type="ARBA" id="ARBA00000402"/>
    </source>
</evidence>
<sequence>MYAVHIQPIDAVKVGTLAPALHYSGRITTSTTSRSIAILDRGWLKHRSQFHVARSRVYSTQSAAKSGAGSASRPIASQIKDLLFGKEEANPVPQKPVQPPEPIEERYAAAWEPIIKPYEYRPTPTERWATRRHRLRLGTWKSETNESKTGDPLQPPVIQFREKDFSRLLPPHSYAEFKSWEHVALGRGPMKSHVQILTTPTADTPGTSLLLHFDNKRYLVGNMSEGTQRAGVQMGARLLKVSECFITGRTEWNNTGGVIGMILTLADANSSSVAASNGDATKKKAWAKGKHLGLRDDPQRMKELEEEAKRDAAPKLTLFSPPNLNHMLATARRFVFRKGMPVDVHEIVENSEKTEGADYWAPYFADENIKVWAMSISPSASSNGTPLYSKTVGSVSPRKRSINEVYEREPVPDGNGASIVTASSLTPKQHAQLTAKAVVGEMFNSSWRLDTLHETPLSHVRLPAAIFVKDSITNKIQKYKGPLPNGDTPLPDPDLRVLVRKPWPGALVENLPPIEPAKEAISYIIRNHTQRGKFHPDRAVKLKVERGLKWSQLSKGNNVLSEDGETITPDMVLGEPKEGGGIAVVDIPDASYIEPLLSRPEWRVEKIMTGVGGIVWICGRGVASDPRVQDFMKEFAHIQHIISSPEHCPNNIALDSAAAATARLRQIDPTRYNIPVHSNDPEDASQLPKGVHRAVRGLTIQLEPSFEVQTKQVVPCVDIAAIEAAMSPEVLEEGKTARSVIKDLEGETRHWASQKLPKGAADVEVTTLGTGSALPSKYRNVSSTLLRVPGWGCMLFDAGENTMGQLRRVFPPDELKQILRDLRMIWISHMHADHHLGTVAVIKAWYQEVHNSIPATHQSDASPKDVFDTKTGLAVVSETSMQHWLYEYSSVEDYGFSRLAPLYISTPQRAPSKSGAPIQGPSKIGWFIPPSTLAALSDEQRHQRLALNTLTPEFLNLADIRAVAVKHCLGARAVSVTFPSGFKASYSGDCRPCQAFSEIGQGSTVVIHEATFDDELRGDAEAKHHSTTSEALRVAQAMGAKTCILTHFSQRYQKLPIMHHGDGGTPEGLQASVEDTFATADDEEDTTNPEDEISGPLQEDVPTTTNDTGTASGSSTSLQPPHSEPAVNVRLKSDMKVCVAFDYMRVKVGQIPQMERFTPALLKLFEEEKKKVVEEIGAVEGAGGKTGGKQNGGKQGGQQGVNGKKGKVKGQ</sequence>
<keyword evidence="14" id="KW-1185">Reference proteome</keyword>
<evidence type="ECO:0000256" key="10">
    <source>
        <dbReference type="ARBA" id="ARBA00022833"/>
    </source>
</evidence>
<reference evidence="13 14" key="1">
    <citation type="journal article" date="2018" name="IMA Fungus">
        <title>IMA Genome-F 10: Nine draft genome sequences of Claviceps purpurea s.lat., including C. arundinis, C. humidiphila, and C. cf. spartinae, pseudomolecules for the pitch canker pathogen Fusarium circinatum, draft genome of Davidsoniella eucalypti, Grosmannia galeiformis, Quambalaria eucalypti, and Teratosphaeria destructans.</title>
        <authorList>
            <person name="Wingfield B.D."/>
            <person name="Liu M."/>
            <person name="Nguyen H.D."/>
            <person name="Lane F.A."/>
            <person name="Morgan S.W."/>
            <person name="De Vos L."/>
            <person name="Wilken P.M."/>
            <person name="Duong T.A."/>
            <person name="Aylward J."/>
            <person name="Coetzee M.P."/>
            <person name="Dadej K."/>
            <person name="De Beer Z.W."/>
            <person name="Findlay W."/>
            <person name="Havenga M."/>
            <person name="Kolarik M."/>
            <person name="Menzies J.G."/>
            <person name="Naidoo K."/>
            <person name="Pochopski O."/>
            <person name="Shoukouhi P."/>
            <person name="Santana Q.C."/>
            <person name="Seifert K.A."/>
            <person name="Soal N."/>
            <person name="Steenkamp E.T."/>
            <person name="Tatham C.T."/>
            <person name="van der Nest M.A."/>
            <person name="Wingfield M.J."/>
        </authorList>
    </citation>
    <scope>NUCLEOTIDE SEQUENCE [LARGE SCALE GENOMIC DNA]</scope>
    <source>
        <strain evidence="13">CMW44962</strain>
    </source>
</reference>
<evidence type="ECO:0000256" key="4">
    <source>
        <dbReference type="ARBA" id="ARBA00012477"/>
    </source>
</evidence>
<dbReference type="AlphaFoldDB" id="A0A9W7SZK0"/>
<evidence type="ECO:0000256" key="6">
    <source>
        <dbReference type="ARBA" id="ARBA00022722"/>
    </source>
</evidence>
<evidence type="ECO:0000256" key="8">
    <source>
        <dbReference type="ARBA" id="ARBA00022759"/>
    </source>
</evidence>
<keyword evidence="10" id="KW-0862">Zinc</keyword>
<comment type="similarity">
    <text evidence="3">Belongs to the RNase Z family.</text>
</comment>
<dbReference type="OrthoDB" id="527344at2759"/>
<keyword evidence="6" id="KW-0540">Nuclease</keyword>
<evidence type="ECO:0000256" key="7">
    <source>
        <dbReference type="ARBA" id="ARBA00022723"/>
    </source>
</evidence>
<comment type="catalytic activity">
    <reaction evidence="1">
        <text>Endonucleolytic cleavage of RNA, removing extra 3' nucleotides from tRNA precursor, generating 3' termini of tRNAs. A 3'-hydroxy group is left at the tRNA terminus and a 5'-phosphoryl group is left at the trailer molecule.</text>
        <dbReference type="EC" id="3.1.26.11"/>
    </reaction>
</comment>
<dbReference type="InterPro" id="IPR036866">
    <property type="entry name" value="RibonucZ/Hydroxyglut_hydro"/>
</dbReference>
<proteinExistence type="inferred from homology"/>
<feature type="region of interest" description="Disordered" evidence="11">
    <location>
        <begin position="1079"/>
        <end position="1128"/>
    </location>
</feature>
<dbReference type="Gene3D" id="3.60.15.10">
    <property type="entry name" value="Ribonuclease Z/Hydroxyacylglutathione hydrolase-like"/>
    <property type="match status" value="2"/>
</dbReference>
<feature type="region of interest" description="Disordered" evidence="11">
    <location>
        <begin position="1179"/>
        <end position="1211"/>
    </location>
</feature>
<feature type="compositionally biased region" description="Polar residues" evidence="11">
    <location>
        <begin position="1101"/>
        <end position="1120"/>
    </location>
</feature>
<dbReference type="GO" id="GO:0046872">
    <property type="term" value="F:metal ion binding"/>
    <property type="evidence" value="ECO:0007669"/>
    <property type="project" value="UniProtKB-KW"/>
</dbReference>
<evidence type="ECO:0000256" key="2">
    <source>
        <dbReference type="ARBA" id="ARBA00001947"/>
    </source>
</evidence>
<gene>
    <name evidence="13" type="ORF">Tdes44962_MAKER07302</name>
</gene>
<evidence type="ECO:0000256" key="11">
    <source>
        <dbReference type="SAM" id="MobiDB-lite"/>
    </source>
</evidence>
<keyword evidence="5" id="KW-0819">tRNA processing</keyword>
<dbReference type="InterPro" id="IPR027794">
    <property type="entry name" value="tRNase_Z_dom"/>
</dbReference>
<dbReference type="GO" id="GO:0005739">
    <property type="term" value="C:mitochondrion"/>
    <property type="evidence" value="ECO:0007669"/>
    <property type="project" value="TreeGrafter"/>
</dbReference>
<dbReference type="GO" id="GO:0042781">
    <property type="term" value="F:3'-tRNA processing endoribonuclease activity"/>
    <property type="evidence" value="ECO:0007669"/>
    <property type="project" value="UniProtKB-EC"/>
</dbReference>
<organism evidence="13 14">
    <name type="scientific">Teratosphaeria destructans</name>
    <dbReference type="NCBI Taxonomy" id="418781"/>
    <lineage>
        <taxon>Eukaryota</taxon>
        <taxon>Fungi</taxon>
        <taxon>Dikarya</taxon>
        <taxon>Ascomycota</taxon>
        <taxon>Pezizomycotina</taxon>
        <taxon>Dothideomycetes</taxon>
        <taxon>Dothideomycetidae</taxon>
        <taxon>Mycosphaerellales</taxon>
        <taxon>Teratosphaeriaceae</taxon>
        <taxon>Teratosphaeria</taxon>
    </lineage>
</organism>
<dbReference type="PANTHER" id="PTHR12553:SF49">
    <property type="entry name" value="ZINC PHOSPHODIESTERASE ELAC PROTEIN 2"/>
    <property type="match status" value="1"/>
</dbReference>
<evidence type="ECO:0000259" key="12">
    <source>
        <dbReference type="Pfam" id="PF13691"/>
    </source>
</evidence>
<keyword evidence="7" id="KW-0479">Metal-binding</keyword>
<dbReference type="SUPFAM" id="SSF56281">
    <property type="entry name" value="Metallo-hydrolase/oxidoreductase"/>
    <property type="match status" value="2"/>
</dbReference>
<evidence type="ECO:0000256" key="5">
    <source>
        <dbReference type="ARBA" id="ARBA00022694"/>
    </source>
</evidence>
<dbReference type="PANTHER" id="PTHR12553">
    <property type="entry name" value="ZINC PHOSPHODIESTERASE ELAC PROTEIN 2"/>
    <property type="match status" value="1"/>
</dbReference>
<evidence type="ECO:0000256" key="9">
    <source>
        <dbReference type="ARBA" id="ARBA00022801"/>
    </source>
</evidence>
<feature type="compositionally biased region" description="Acidic residues" evidence="11">
    <location>
        <begin position="1080"/>
        <end position="1093"/>
    </location>
</feature>
<reference evidence="13 14" key="2">
    <citation type="journal article" date="2021" name="Curr. Genet.">
        <title>Genetic response to nitrogen starvation in the aggressive Eucalyptus foliar pathogen Teratosphaeria destructans.</title>
        <authorList>
            <person name="Havenga M."/>
            <person name="Wingfield B.D."/>
            <person name="Wingfield M.J."/>
            <person name="Dreyer L.L."/>
            <person name="Roets F."/>
            <person name="Aylward J."/>
        </authorList>
    </citation>
    <scope>NUCLEOTIDE SEQUENCE [LARGE SCALE GENOMIC DNA]</scope>
    <source>
        <strain evidence="13">CMW44962</strain>
    </source>
</reference>
<dbReference type="InterPro" id="IPR047151">
    <property type="entry name" value="RNZ2-like"/>
</dbReference>
<comment type="caution">
    <text evidence="13">The sequence shown here is derived from an EMBL/GenBank/DDBJ whole genome shotgun (WGS) entry which is preliminary data.</text>
</comment>
<dbReference type="Pfam" id="PF13691">
    <property type="entry name" value="Lactamase_B_4"/>
    <property type="match status" value="1"/>
</dbReference>
<keyword evidence="9" id="KW-0378">Hydrolase</keyword>
<dbReference type="EC" id="3.1.26.11" evidence="4"/>
<dbReference type="EMBL" id="RIBY02000302">
    <property type="protein sequence ID" value="KAH9844544.1"/>
    <property type="molecule type" value="Genomic_DNA"/>
</dbReference>
<keyword evidence="8 13" id="KW-0255">Endonuclease</keyword>
<feature type="compositionally biased region" description="Gly residues" evidence="11">
    <location>
        <begin position="1180"/>
        <end position="1200"/>
    </location>
</feature>
<comment type="cofactor">
    <cofactor evidence="2">
        <name>Zn(2+)</name>
        <dbReference type="ChEBI" id="CHEBI:29105"/>
    </cofactor>
</comment>
<protein>
    <recommendedName>
        <fullName evidence="4">ribonuclease Z</fullName>
        <ecNumber evidence="4">3.1.26.11</ecNumber>
    </recommendedName>
</protein>